<reference evidence="1" key="1">
    <citation type="journal article" date="2023" name="IScience">
        <title>Live-bearing cockroach genome reveals convergent evolutionary mechanisms linked to viviparity in insects and beyond.</title>
        <authorList>
            <person name="Fouks B."/>
            <person name="Harrison M.C."/>
            <person name="Mikhailova A.A."/>
            <person name="Marchal E."/>
            <person name="English S."/>
            <person name="Carruthers M."/>
            <person name="Jennings E.C."/>
            <person name="Chiamaka E.L."/>
            <person name="Frigard R.A."/>
            <person name="Pippel M."/>
            <person name="Attardo G.M."/>
            <person name="Benoit J.B."/>
            <person name="Bornberg-Bauer E."/>
            <person name="Tobe S.S."/>
        </authorList>
    </citation>
    <scope>NUCLEOTIDE SEQUENCE</scope>
    <source>
        <strain evidence="1">Stay&amp;Tobe</strain>
    </source>
</reference>
<dbReference type="EMBL" id="JASPKZ010001582">
    <property type="protein sequence ID" value="KAJ9597855.1"/>
    <property type="molecule type" value="Genomic_DNA"/>
</dbReference>
<keyword evidence="2" id="KW-1185">Reference proteome</keyword>
<organism evidence="1 2">
    <name type="scientific">Diploptera punctata</name>
    <name type="common">Pacific beetle cockroach</name>
    <dbReference type="NCBI Taxonomy" id="6984"/>
    <lineage>
        <taxon>Eukaryota</taxon>
        <taxon>Metazoa</taxon>
        <taxon>Ecdysozoa</taxon>
        <taxon>Arthropoda</taxon>
        <taxon>Hexapoda</taxon>
        <taxon>Insecta</taxon>
        <taxon>Pterygota</taxon>
        <taxon>Neoptera</taxon>
        <taxon>Polyneoptera</taxon>
        <taxon>Dictyoptera</taxon>
        <taxon>Blattodea</taxon>
        <taxon>Blaberoidea</taxon>
        <taxon>Blaberidae</taxon>
        <taxon>Diplopterinae</taxon>
        <taxon>Diploptera</taxon>
    </lineage>
</organism>
<dbReference type="AlphaFoldDB" id="A0AAD8AFN4"/>
<proteinExistence type="predicted"/>
<evidence type="ECO:0000313" key="2">
    <source>
        <dbReference type="Proteomes" id="UP001233999"/>
    </source>
</evidence>
<gene>
    <name evidence="1" type="ORF">L9F63_011278</name>
</gene>
<accession>A0AAD8AFN4</accession>
<comment type="caution">
    <text evidence="1">The sequence shown here is derived from an EMBL/GenBank/DDBJ whole genome shotgun (WGS) entry which is preliminary data.</text>
</comment>
<name>A0AAD8AFN4_DIPPU</name>
<reference evidence="1" key="2">
    <citation type="submission" date="2023-05" db="EMBL/GenBank/DDBJ databases">
        <authorList>
            <person name="Fouks B."/>
        </authorList>
    </citation>
    <scope>NUCLEOTIDE SEQUENCE</scope>
    <source>
        <strain evidence="1">Stay&amp;Tobe</strain>
        <tissue evidence="1">Testes</tissue>
    </source>
</reference>
<feature type="non-terminal residue" evidence="1">
    <location>
        <position position="1"/>
    </location>
</feature>
<feature type="non-terminal residue" evidence="1">
    <location>
        <position position="76"/>
    </location>
</feature>
<protein>
    <submittedName>
        <fullName evidence="1">Uncharacterized protein</fullName>
    </submittedName>
</protein>
<dbReference type="Proteomes" id="UP001233999">
    <property type="component" value="Unassembled WGS sequence"/>
</dbReference>
<evidence type="ECO:0000313" key="1">
    <source>
        <dbReference type="EMBL" id="KAJ9597855.1"/>
    </source>
</evidence>
<sequence length="76" mass="8570">FELIPEISVSLNFGYAFDRHVIKNVRSLNRLLKIWNKSTAGSKNELLTDCFTKINSSTPPGGTMEEEAVFDLSQHI</sequence>